<protein>
    <submittedName>
        <fullName evidence="2">DUF1109 family protein</fullName>
    </submittedName>
</protein>
<dbReference type="OrthoDB" id="7390889at2"/>
<feature type="transmembrane region" description="Helical" evidence="1">
    <location>
        <begin position="95"/>
        <end position="114"/>
    </location>
</feature>
<evidence type="ECO:0000313" key="2">
    <source>
        <dbReference type="EMBL" id="MXP47508.1"/>
    </source>
</evidence>
<sequence>MNRVPNPLIEQMANELEPVRALRFRDGALLVGLAVIITVLGVELLDGIWRGIAAGEASPFFLIANGLLLVLGCASANSVIGMATPQVGNRHDGPGWAMAMAAVLPLAAFVTLLGHDHPVAALQDPYGLGCFASGMAASILTAGALILWLRRGAPVSPKLAGLHIGVAATALGSAAYGLACPIDTVSHLGLWHAAPVLAGAVIGMFALPPLLRW</sequence>
<comment type="caution">
    <text evidence="2">The sequence shown here is derived from an EMBL/GenBank/DDBJ whole genome shotgun (WGS) entry which is preliminary data.</text>
</comment>
<dbReference type="EMBL" id="WTYP01000002">
    <property type="protein sequence ID" value="MXP47508.1"/>
    <property type="molecule type" value="Genomic_DNA"/>
</dbReference>
<gene>
    <name evidence="2" type="ORF">GRI43_08965</name>
</gene>
<keyword evidence="1" id="KW-0812">Transmembrane</keyword>
<feature type="transmembrane region" description="Helical" evidence="1">
    <location>
        <begin position="126"/>
        <end position="148"/>
    </location>
</feature>
<feature type="transmembrane region" description="Helical" evidence="1">
    <location>
        <begin position="191"/>
        <end position="211"/>
    </location>
</feature>
<name>A0A6I4V0Z1_9SPHN</name>
<feature type="transmembrane region" description="Helical" evidence="1">
    <location>
        <begin position="160"/>
        <end position="179"/>
    </location>
</feature>
<evidence type="ECO:0000256" key="1">
    <source>
        <dbReference type="SAM" id="Phobius"/>
    </source>
</evidence>
<dbReference type="Pfam" id="PF06532">
    <property type="entry name" value="NrsF"/>
    <property type="match status" value="1"/>
</dbReference>
<dbReference type="RefSeq" id="WP_160730798.1">
    <property type="nucleotide sequence ID" value="NZ_CANLWR010000002.1"/>
</dbReference>
<evidence type="ECO:0000313" key="3">
    <source>
        <dbReference type="Proteomes" id="UP000471435"/>
    </source>
</evidence>
<organism evidence="2 3">
    <name type="scientific">Pontixanthobacter luteolus</name>
    <dbReference type="NCBI Taxonomy" id="295089"/>
    <lineage>
        <taxon>Bacteria</taxon>
        <taxon>Pseudomonadati</taxon>
        <taxon>Pseudomonadota</taxon>
        <taxon>Alphaproteobacteria</taxon>
        <taxon>Sphingomonadales</taxon>
        <taxon>Erythrobacteraceae</taxon>
        <taxon>Pontixanthobacter</taxon>
    </lineage>
</organism>
<dbReference type="InterPro" id="IPR009495">
    <property type="entry name" value="NrsF"/>
</dbReference>
<dbReference type="Proteomes" id="UP000471435">
    <property type="component" value="Unassembled WGS sequence"/>
</dbReference>
<keyword evidence="3" id="KW-1185">Reference proteome</keyword>
<proteinExistence type="predicted"/>
<feature type="transmembrane region" description="Helical" evidence="1">
    <location>
        <begin position="61"/>
        <end position="83"/>
    </location>
</feature>
<feature type="transmembrane region" description="Helical" evidence="1">
    <location>
        <begin position="28"/>
        <end position="49"/>
    </location>
</feature>
<keyword evidence="1" id="KW-0472">Membrane</keyword>
<dbReference type="AlphaFoldDB" id="A0A6I4V0Z1"/>
<accession>A0A6I4V0Z1</accession>
<keyword evidence="1" id="KW-1133">Transmembrane helix</keyword>
<reference evidence="2 3" key="1">
    <citation type="submission" date="2019-12" db="EMBL/GenBank/DDBJ databases">
        <title>Genomic-based taxomic classification of the family Erythrobacteraceae.</title>
        <authorList>
            <person name="Xu L."/>
        </authorList>
    </citation>
    <scope>NUCLEOTIDE SEQUENCE [LARGE SCALE GENOMIC DNA]</scope>
    <source>
        <strain evidence="2 3">SW-109</strain>
    </source>
</reference>